<dbReference type="InterPro" id="IPR036390">
    <property type="entry name" value="WH_DNA-bd_sf"/>
</dbReference>
<sequence length="107" mass="11857">MRGLWGRSRRERDDTPGHSRTRPEHDVDTALIIEAARHVVTTRVATQASLARHLFVAPIMADELLARLEHCEVVGPATPGPSRRVLATSAELPGIIAEFERREETGD</sequence>
<protein>
    <recommendedName>
        <fullName evidence="4">FtsK-like protein</fullName>
    </recommendedName>
</protein>
<comment type="caution">
    <text evidence="2">The sequence shown here is derived from an EMBL/GenBank/DDBJ whole genome shotgun (WGS) entry which is preliminary data.</text>
</comment>
<accession>A0A495IH13</accession>
<evidence type="ECO:0008006" key="4">
    <source>
        <dbReference type="Google" id="ProtNLM"/>
    </source>
</evidence>
<proteinExistence type="predicted"/>
<feature type="compositionally biased region" description="Basic and acidic residues" evidence="1">
    <location>
        <begin position="8"/>
        <end position="25"/>
    </location>
</feature>
<evidence type="ECO:0000313" key="3">
    <source>
        <dbReference type="Proteomes" id="UP000280008"/>
    </source>
</evidence>
<evidence type="ECO:0000256" key="1">
    <source>
        <dbReference type="SAM" id="MobiDB-lite"/>
    </source>
</evidence>
<dbReference type="Gene3D" id="1.10.10.10">
    <property type="entry name" value="Winged helix-like DNA-binding domain superfamily/Winged helix DNA-binding domain"/>
    <property type="match status" value="1"/>
</dbReference>
<name>A0A495IH13_9MICO</name>
<dbReference type="SUPFAM" id="SSF46785">
    <property type="entry name" value="Winged helix' DNA-binding domain"/>
    <property type="match status" value="1"/>
</dbReference>
<organism evidence="2 3">
    <name type="scientific">Frondihabitans australicus</name>
    <dbReference type="NCBI Taxonomy" id="386892"/>
    <lineage>
        <taxon>Bacteria</taxon>
        <taxon>Bacillati</taxon>
        <taxon>Actinomycetota</taxon>
        <taxon>Actinomycetes</taxon>
        <taxon>Micrococcales</taxon>
        <taxon>Microbacteriaceae</taxon>
        <taxon>Frondihabitans</taxon>
    </lineage>
</organism>
<keyword evidence="3" id="KW-1185">Reference proteome</keyword>
<dbReference type="Proteomes" id="UP000280008">
    <property type="component" value="Unassembled WGS sequence"/>
</dbReference>
<dbReference type="AlphaFoldDB" id="A0A495IH13"/>
<gene>
    <name evidence="2" type="ORF">C8E83_1867</name>
</gene>
<dbReference type="EMBL" id="RBKS01000001">
    <property type="protein sequence ID" value="RKR74738.1"/>
    <property type="molecule type" value="Genomic_DNA"/>
</dbReference>
<evidence type="ECO:0000313" key="2">
    <source>
        <dbReference type="EMBL" id="RKR74738.1"/>
    </source>
</evidence>
<reference evidence="2 3" key="1">
    <citation type="submission" date="2018-10" db="EMBL/GenBank/DDBJ databases">
        <title>Sequencing the genomes of 1000 actinobacteria strains.</title>
        <authorList>
            <person name="Klenk H.-P."/>
        </authorList>
    </citation>
    <scope>NUCLEOTIDE SEQUENCE [LARGE SCALE GENOMIC DNA]</scope>
    <source>
        <strain evidence="2 3">DSM 17894</strain>
    </source>
</reference>
<dbReference type="InterPro" id="IPR036388">
    <property type="entry name" value="WH-like_DNA-bd_sf"/>
</dbReference>
<feature type="region of interest" description="Disordered" evidence="1">
    <location>
        <begin position="1"/>
        <end position="25"/>
    </location>
</feature>